<keyword evidence="1" id="KW-0472">Membrane</keyword>
<sequence>MSSCLYSSLLSLSASSIGVTFIKSKLLHILCCMLFHPFLNYHCLISTFGIVIYLLDICVIRAGNLADFVQRYYSTYNDFCLFYHKNRPENMSLTPHENLAKYVVIFSG</sequence>
<name>A0A2C9UZJ8_MANES</name>
<proteinExistence type="predicted"/>
<protein>
    <submittedName>
        <fullName evidence="2">Uncharacterized protein</fullName>
    </submittedName>
</protein>
<keyword evidence="1" id="KW-1133">Transmembrane helix</keyword>
<dbReference type="AlphaFoldDB" id="A0A2C9UZJ8"/>
<organism evidence="2">
    <name type="scientific">Manihot esculenta</name>
    <name type="common">Cassava</name>
    <name type="synonym">Jatropha manihot</name>
    <dbReference type="NCBI Taxonomy" id="3983"/>
    <lineage>
        <taxon>Eukaryota</taxon>
        <taxon>Viridiplantae</taxon>
        <taxon>Streptophyta</taxon>
        <taxon>Embryophyta</taxon>
        <taxon>Tracheophyta</taxon>
        <taxon>Spermatophyta</taxon>
        <taxon>Magnoliopsida</taxon>
        <taxon>eudicotyledons</taxon>
        <taxon>Gunneridae</taxon>
        <taxon>Pentapetalae</taxon>
        <taxon>rosids</taxon>
        <taxon>fabids</taxon>
        <taxon>Malpighiales</taxon>
        <taxon>Euphorbiaceae</taxon>
        <taxon>Crotonoideae</taxon>
        <taxon>Manihoteae</taxon>
        <taxon>Manihot</taxon>
    </lineage>
</organism>
<gene>
    <name evidence="2" type="ORF">MANES_11G093800</name>
</gene>
<accession>A0A2C9UZJ8</accession>
<evidence type="ECO:0000313" key="2">
    <source>
        <dbReference type="EMBL" id="OAY37335.1"/>
    </source>
</evidence>
<dbReference type="EMBL" id="CM004397">
    <property type="protein sequence ID" value="OAY37335.1"/>
    <property type="molecule type" value="Genomic_DNA"/>
</dbReference>
<keyword evidence="1" id="KW-0812">Transmembrane</keyword>
<evidence type="ECO:0000256" key="1">
    <source>
        <dbReference type="SAM" id="Phobius"/>
    </source>
</evidence>
<feature type="transmembrane region" description="Helical" evidence="1">
    <location>
        <begin position="26"/>
        <end position="55"/>
    </location>
</feature>
<reference evidence="2" key="1">
    <citation type="submission" date="2016-02" db="EMBL/GenBank/DDBJ databases">
        <title>WGS assembly of Manihot esculenta.</title>
        <authorList>
            <person name="Bredeson J.V."/>
            <person name="Prochnik S.E."/>
            <person name="Lyons J.B."/>
            <person name="Schmutz J."/>
            <person name="Grimwood J."/>
            <person name="Vrebalov J."/>
            <person name="Bart R.S."/>
            <person name="Amuge T."/>
            <person name="Ferguson M.E."/>
            <person name="Green R."/>
            <person name="Putnam N."/>
            <person name="Stites J."/>
            <person name="Rounsley S."/>
            <person name="Rokhsar D.S."/>
        </authorList>
    </citation>
    <scope>NUCLEOTIDE SEQUENCE [LARGE SCALE GENOMIC DNA]</scope>
    <source>
        <tissue evidence="2">Leaf</tissue>
    </source>
</reference>